<keyword evidence="1" id="KW-0812">Transmembrane</keyword>
<accession>A0ABM8GCW7</accession>
<evidence type="ECO:0000313" key="2">
    <source>
        <dbReference type="EMBL" id="BDZ46089.1"/>
    </source>
</evidence>
<keyword evidence="3" id="KW-1185">Reference proteome</keyword>
<proteinExistence type="predicted"/>
<dbReference type="Proteomes" id="UP001321498">
    <property type="component" value="Chromosome"/>
</dbReference>
<gene>
    <name evidence="2" type="ORF">GCM10025866_19980</name>
</gene>
<organism evidence="2 3">
    <name type="scientific">Naasia aerilata</name>
    <dbReference type="NCBI Taxonomy" id="1162966"/>
    <lineage>
        <taxon>Bacteria</taxon>
        <taxon>Bacillati</taxon>
        <taxon>Actinomycetota</taxon>
        <taxon>Actinomycetes</taxon>
        <taxon>Micrococcales</taxon>
        <taxon>Microbacteriaceae</taxon>
        <taxon>Naasia</taxon>
    </lineage>
</organism>
<dbReference type="RefSeq" id="WP_286276196.1">
    <property type="nucleotide sequence ID" value="NZ_AP027731.1"/>
</dbReference>
<name>A0ABM8GCW7_9MICO</name>
<keyword evidence="1" id="KW-0472">Membrane</keyword>
<keyword evidence="1" id="KW-1133">Transmembrane helix</keyword>
<reference evidence="3" key="1">
    <citation type="journal article" date="2019" name="Int. J. Syst. Evol. Microbiol.">
        <title>The Global Catalogue of Microorganisms (GCM) 10K type strain sequencing project: providing services to taxonomists for standard genome sequencing and annotation.</title>
        <authorList>
            <consortium name="The Broad Institute Genomics Platform"/>
            <consortium name="The Broad Institute Genome Sequencing Center for Infectious Disease"/>
            <person name="Wu L."/>
            <person name="Ma J."/>
        </authorList>
    </citation>
    <scope>NUCLEOTIDE SEQUENCE [LARGE SCALE GENOMIC DNA]</scope>
    <source>
        <strain evidence="3">NBRC 108725</strain>
    </source>
</reference>
<dbReference type="EMBL" id="AP027731">
    <property type="protein sequence ID" value="BDZ46089.1"/>
    <property type="molecule type" value="Genomic_DNA"/>
</dbReference>
<evidence type="ECO:0000256" key="1">
    <source>
        <dbReference type="SAM" id="Phobius"/>
    </source>
</evidence>
<evidence type="ECO:0000313" key="3">
    <source>
        <dbReference type="Proteomes" id="UP001321498"/>
    </source>
</evidence>
<sequence length="64" mass="7122">MRKYFLNGSILSAGFSAFSTFRTGTQGPRDWRFYVSVLASVLTLAVAVGTVRKESQDMKEGRND</sequence>
<feature type="transmembrane region" description="Helical" evidence="1">
    <location>
        <begin position="33"/>
        <end position="51"/>
    </location>
</feature>
<protein>
    <submittedName>
        <fullName evidence="2">Uncharacterized protein</fullName>
    </submittedName>
</protein>